<evidence type="ECO:0000313" key="5">
    <source>
        <dbReference type="EMBL" id="KAJ7965468.1"/>
    </source>
</evidence>
<keyword evidence="5" id="KW-0675">Receptor</keyword>
<protein>
    <submittedName>
        <fullName evidence="5">Wall-associated receptor kinase</fullName>
    </submittedName>
</protein>
<dbReference type="InterPro" id="IPR025287">
    <property type="entry name" value="WAK_GUB"/>
</dbReference>
<sequence>MGFYGMGEIIILLLVIVLAIVASVGGLALPGCSDSCGDVKVPYPFGTTEECSRNPDFLLNCNTTTTHTALMRGNLKVISISLQGQLKIQMFVARKCYYQSGHFKSSVSAKLRTASHTVSSTENKFVAVGCDTYGYLNSFQDNGKSSTGCLSRCNRNTPDLETNKGNCSGIGCCQVDIPRGMNNISIEAYSFNNHTNVWDINNCSYAFVVERGWYKYSYDNLQYLPKEMVPMVFDWAIGDETCEIAKQNTTKYACKGPNTKCSNSTNGSGYRCECKEGFKGNPYLPRGCQGL</sequence>
<keyword evidence="5" id="KW-0808">Transferase</keyword>
<dbReference type="GO" id="GO:0016020">
    <property type="term" value="C:membrane"/>
    <property type="evidence" value="ECO:0007669"/>
    <property type="project" value="UniProtKB-SubCell"/>
</dbReference>
<dbReference type="PANTHER" id="PTHR33491">
    <property type="entry name" value="OSJNBA0016N04.9 PROTEIN"/>
    <property type="match status" value="1"/>
</dbReference>
<reference evidence="5" key="1">
    <citation type="journal article" date="2023" name="Science">
        <title>Elucidation of the pathway for biosynthesis of saponin adjuvants from the soapbark tree.</title>
        <authorList>
            <person name="Reed J."/>
            <person name="Orme A."/>
            <person name="El-Demerdash A."/>
            <person name="Owen C."/>
            <person name="Martin L.B.B."/>
            <person name="Misra R.C."/>
            <person name="Kikuchi S."/>
            <person name="Rejzek M."/>
            <person name="Martin A.C."/>
            <person name="Harkess A."/>
            <person name="Leebens-Mack J."/>
            <person name="Louveau T."/>
            <person name="Stephenson M.J."/>
            <person name="Osbourn A."/>
        </authorList>
    </citation>
    <scope>NUCLEOTIDE SEQUENCE</scope>
    <source>
        <strain evidence="5">S10</strain>
    </source>
</reference>
<evidence type="ECO:0000256" key="2">
    <source>
        <dbReference type="ARBA" id="ARBA00022729"/>
    </source>
</evidence>
<dbReference type="KEGG" id="qsa:O6P43_015103"/>
<dbReference type="GO" id="GO:0030247">
    <property type="term" value="F:polysaccharide binding"/>
    <property type="evidence" value="ECO:0007669"/>
    <property type="project" value="InterPro"/>
</dbReference>
<dbReference type="GO" id="GO:0016301">
    <property type="term" value="F:kinase activity"/>
    <property type="evidence" value="ECO:0007669"/>
    <property type="project" value="UniProtKB-KW"/>
</dbReference>
<comment type="subcellular location">
    <subcellularLocation>
        <location evidence="1">Membrane</location>
        <topology evidence="1">Single-pass membrane protein</topology>
    </subcellularLocation>
</comment>
<feature type="domain" description="Wall-associated receptor kinase galacturonan-binding" evidence="4">
    <location>
        <begin position="32"/>
        <end position="85"/>
    </location>
</feature>
<evidence type="ECO:0000256" key="3">
    <source>
        <dbReference type="SAM" id="SignalP"/>
    </source>
</evidence>
<organism evidence="5 6">
    <name type="scientific">Quillaja saponaria</name>
    <name type="common">Soap bark tree</name>
    <dbReference type="NCBI Taxonomy" id="32244"/>
    <lineage>
        <taxon>Eukaryota</taxon>
        <taxon>Viridiplantae</taxon>
        <taxon>Streptophyta</taxon>
        <taxon>Embryophyta</taxon>
        <taxon>Tracheophyta</taxon>
        <taxon>Spermatophyta</taxon>
        <taxon>Magnoliopsida</taxon>
        <taxon>eudicotyledons</taxon>
        <taxon>Gunneridae</taxon>
        <taxon>Pentapetalae</taxon>
        <taxon>rosids</taxon>
        <taxon>fabids</taxon>
        <taxon>Fabales</taxon>
        <taxon>Quillajaceae</taxon>
        <taxon>Quillaja</taxon>
    </lineage>
</organism>
<feature type="signal peptide" evidence="3">
    <location>
        <begin position="1"/>
        <end position="26"/>
    </location>
</feature>
<dbReference type="Pfam" id="PF13947">
    <property type="entry name" value="GUB_WAK_bind"/>
    <property type="match status" value="1"/>
</dbReference>
<comment type="caution">
    <text evidence="5">The sequence shown here is derived from an EMBL/GenBank/DDBJ whole genome shotgun (WGS) entry which is preliminary data.</text>
</comment>
<keyword evidence="5" id="KW-0418">Kinase</keyword>
<accession>A0AAD7LW70</accession>
<gene>
    <name evidence="5" type="ORF">O6P43_015103</name>
</gene>
<evidence type="ECO:0000313" key="6">
    <source>
        <dbReference type="Proteomes" id="UP001163823"/>
    </source>
</evidence>
<dbReference type="Proteomes" id="UP001163823">
    <property type="component" value="Chromosome 6"/>
</dbReference>
<dbReference type="AlphaFoldDB" id="A0AAD7LW70"/>
<feature type="chain" id="PRO_5042139001" evidence="3">
    <location>
        <begin position="27"/>
        <end position="291"/>
    </location>
</feature>
<keyword evidence="6" id="KW-1185">Reference proteome</keyword>
<evidence type="ECO:0000259" key="4">
    <source>
        <dbReference type="Pfam" id="PF13947"/>
    </source>
</evidence>
<dbReference type="EMBL" id="JARAOO010000006">
    <property type="protein sequence ID" value="KAJ7965468.1"/>
    <property type="molecule type" value="Genomic_DNA"/>
</dbReference>
<proteinExistence type="predicted"/>
<name>A0AAD7LW70_QUISA</name>
<evidence type="ECO:0000256" key="1">
    <source>
        <dbReference type="ARBA" id="ARBA00004167"/>
    </source>
</evidence>
<keyword evidence="2 3" id="KW-0732">Signal</keyword>